<feature type="compositionally biased region" description="Basic and acidic residues" evidence="1">
    <location>
        <begin position="314"/>
        <end position="324"/>
    </location>
</feature>
<feature type="region of interest" description="Disordered" evidence="1">
    <location>
        <begin position="636"/>
        <end position="676"/>
    </location>
</feature>
<evidence type="ECO:0000313" key="3">
    <source>
        <dbReference type="Proteomes" id="UP000192247"/>
    </source>
</evidence>
<feature type="compositionally biased region" description="Low complexity" evidence="1">
    <location>
        <begin position="326"/>
        <end position="344"/>
    </location>
</feature>
<organism evidence="2 3">
    <name type="scientific">Tropilaelaps mercedesae</name>
    <dbReference type="NCBI Taxonomy" id="418985"/>
    <lineage>
        <taxon>Eukaryota</taxon>
        <taxon>Metazoa</taxon>
        <taxon>Ecdysozoa</taxon>
        <taxon>Arthropoda</taxon>
        <taxon>Chelicerata</taxon>
        <taxon>Arachnida</taxon>
        <taxon>Acari</taxon>
        <taxon>Parasitiformes</taxon>
        <taxon>Mesostigmata</taxon>
        <taxon>Gamasina</taxon>
        <taxon>Dermanyssoidea</taxon>
        <taxon>Laelapidae</taxon>
        <taxon>Tropilaelaps</taxon>
    </lineage>
</organism>
<feature type="region of interest" description="Disordered" evidence="1">
    <location>
        <begin position="314"/>
        <end position="344"/>
    </location>
</feature>
<sequence length="834" mass="90923">FWWLCDVATPATGQRSDGEDAEQDHDSLNDVIQDFEDTLHSSHGDHQKAAIKPEQFEKRTTQNRVNHNNKASQGVRGGPLEPLEPKLLEKRLPPDGGDSITDFKSNTKVTEEHCRRHVYTKEEQRNAEQLLDMIFGDNKLEHEIENGEVDGTTDIEHRRKSTRQDDASRHRSDSASSSESIDTISSLNYPSSSNSSASRQLEATMASLSPLGPELYEPHVLTSSIGMTANSLKPLGTSAGSAALLSPYRSTRVTIDRTVLAKIRNQLSACLAKMRDLELQARAVPVLQVKMSVLKEEKRLLKLQLKAKNKLRDGEIAPSAHERPMSSTTGVSTAGSSLSVSSTSAMPLTNEHGTLAGISHPCDESLRNQPRLPIAPGCIQSPSLLSLHNAAGPRGPPLPKLEPLKVEELPLPTVATRCVSTSAAKPRLLDACEASTANPKMSRGRRSVSGDRLEETKPPSHKAGTIGASKPRGSSFDDQSISSLQDQLWDEATGEPKYKRGEASIGGRALDKALGDYLIEASINPELPVIPKHYHHTGINCCAETRDRGTSPDNARTHSIEADSPSSSSPKFSNNRVDAKSKTLCDQCRQGLFHPKKYPRTSGTQTMPEKLKDCVDCMERRKRPLCSTAVNTDSALAAPKPPGKAAKEASTLDVCDGTSFTPKRRAPPTPPPKPAIFTRNVGVQCTTAITTSQAIQATPERIRTREVGAQSDWRTLQRAQGIQTIRTENDRSKRLDTNSVASGDYDVRHAVCDACANKRLRSIGIGDIAIYDTCCNRCAASNKSDGSVQCELLAWEAGEGPVTQQGRMFTSQQKIEMKDQEVLTDDPYCDEITE</sequence>
<feature type="region of interest" description="Disordered" evidence="1">
    <location>
        <begin position="58"/>
        <end position="111"/>
    </location>
</feature>
<gene>
    <name evidence="2" type="ORF">BIW11_05160</name>
</gene>
<dbReference type="PANTHER" id="PTHR24168">
    <property type="entry name" value="KN MOTIF AND ANKYRIN REPEAT DOMAIN-CONTAINING"/>
    <property type="match status" value="1"/>
</dbReference>
<feature type="compositionally biased region" description="Basic and acidic residues" evidence="1">
    <location>
        <begin position="83"/>
        <end position="93"/>
    </location>
</feature>
<feature type="compositionally biased region" description="Polar residues" evidence="1">
    <location>
        <begin position="62"/>
        <end position="72"/>
    </location>
</feature>
<feature type="region of interest" description="Disordered" evidence="1">
    <location>
        <begin position="434"/>
        <end position="479"/>
    </location>
</feature>
<feature type="non-terminal residue" evidence="2">
    <location>
        <position position="1"/>
    </location>
</feature>
<reference evidence="2 3" key="1">
    <citation type="journal article" date="2017" name="Gigascience">
        <title>Draft genome of the honey bee ectoparasitic mite, Tropilaelaps mercedesae, is shaped by the parasitic life history.</title>
        <authorList>
            <person name="Dong X."/>
            <person name="Armstrong S.D."/>
            <person name="Xia D."/>
            <person name="Makepeace B.L."/>
            <person name="Darby A.C."/>
            <person name="Kadowaki T."/>
        </authorList>
    </citation>
    <scope>NUCLEOTIDE SEQUENCE [LARGE SCALE GENOMIC DNA]</scope>
    <source>
        <strain evidence="2">Wuxi-XJTLU</strain>
    </source>
</reference>
<dbReference type="GO" id="GO:0005737">
    <property type="term" value="C:cytoplasm"/>
    <property type="evidence" value="ECO:0007669"/>
    <property type="project" value="TreeGrafter"/>
</dbReference>
<dbReference type="STRING" id="418985.A0A1V9Y3F0"/>
<dbReference type="EMBL" id="MNPL01000142">
    <property type="protein sequence ID" value="OQR80287.1"/>
    <property type="molecule type" value="Genomic_DNA"/>
</dbReference>
<feature type="compositionally biased region" description="Basic and acidic residues" evidence="1">
    <location>
        <begin position="545"/>
        <end position="561"/>
    </location>
</feature>
<dbReference type="GO" id="GO:0005856">
    <property type="term" value="C:cytoskeleton"/>
    <property type="evidence" value="ECO:0007669"/>
    <property type="project" value="TreeGrafter"/>
</dbReference>
<accession>A0A1V9Y3F0</accession>
<feature type="compositionally biased region" description="Low complexity" evidence="1">
    <location>
        <begin position="174"/>
        <end position="198"/>
    </location>
</feature>
<feature type="region of interest" description="Disordered" evidence="1">
    <location>
        <begin position="146"/>
        <end position="200"/>
    </location>
</feature>
<keyword evidence="3" id="KW-1185">Reference proteome</keyword>
<dbReference type="AlphaFoldDB" id="A0A1V9Y3F0"/>
<evidence type="ECO:0000313" key="2">
    <source>
        <dbReference type="EMBL" id="OQR80287.1"/>
    </source>
</evidence>
<proteinExistence type="predicted"/>
<feature type="region of interest" description="Disordered" evidence="1">
    <location>
        <begin position="545"/>
        <end position="576"/>
    </location>
</feature>
<dbReference type="Proteomes" id="UP000192247">
    <property type="component" value="Unassembled WGS sequence"/>
</dbReference>
<name>A0A1V9Y3F0_9ACAR</name>
<protein>
    <submittedName>
        <fullName evidence="2">Uncharacterized protein</fullName>
    </submittedName>
</protein>
<comment type="caution">
    <text evidence="2">The sequence shown here is derived from an EMBL/GenBank/DDBJ whole genome shotgun (WGS) entry which is preliminary data.</text>
</comment>
<dbReference type="InParanoid" id="A0A1V9Y3F0"/>
<dbReference type="GO" id="GO:0030837">
    <property type="term" value="P:negative regulation of actin filament polymerization"/>
    <property type="evidence" value="ECO:0007669"/>
    <property type="project" value="InterPro"/>
</dbReference>
<dbReference type="PANTHER" id="PTHR24168:SF21">
    <property type="entry name" value="KANK, ISOFORM D"/>
    <property type="match status" value="1"/>
</dbReference>
<evidence type="ECO:0000256" key="1">
    <source>
        <dbReference type="SAM" id="MobiDB-lite"/>
    </source>
</evidence>
<feature type="compositionally biased region" description="Basic and acidic residues" evidence="1">
    <location>
        <begin position="448"/>
        <end position="458"/>
    </location>
</feature>
<feature type="compositionally biased region" description="Basic and acidic residues" evidence="1">
    <location>
        <begin position="154"/>
        <end position="173"/>
    </location>
</feature>
<dbReference type="InterPro" id="IPR047184">
    <property type="entry name" value="KANK1-4"/>
</dbReference>
<feature type="non-terminal residue" evidence="2">
    <location>
        <position position="834"/>
    </location>
</feature>